<dbReference type="SUPFAM" id="SSF51905">
    <property type="entry name" value="FAD/NAD(P)-binding domain"/>
    <property type="match status" value="1"/>
</dbReference>
<feature type="domain" description="FAD-binding" evidence="3">
    <location>
        <begin position="2"/>
        <end position="332"/>
    </location>
</feature>
<gene>
    <name evidence="4" type="ORF">AN218_02860</name>
</gene>
<sequence>MVGAGIGGLTLAVALRKVGVDAEIYERASELRAAGSGLSVMTNALTALDSLGIDLGLDKRGQAVTSFTMKTARGRLIKEEPLVKVADEIGVPCVCLSRTDLQHALLDALGDTPITLGATATGVETDDSGAVVHFADGTSARGDVVVGADGFNSVVRRQFTGPDEPAEDSGYISWLGIVPFTHRRLPPGAVAHYWGKGSGFGLIDIGHGRFYWWGTKNMPEQRSHNWPGGKDEVLRAYSGWAEEVREVIQATPEEDIIGVPSRDRAFLESWGEGPVTLLGDAAHPMLTCIGQGAAMAMEDAVVLARTLRGATDLSGALRTYEDLRRERTRMMVVASREVSDRWHMESRIGRLRRNTALRLARHADLMAVQRAALVFPDPDAA</sequence>
<dbReference type="GO" id="GO:0004497">
    <property type="term" value="F:monooxygenase activity"/>
    <property type="evidence" value="ECO:0007669"/>
    <property type="project" value="UniProtKB-KW"/>
</dbReference>
<evidence type="ECO:0000256" key="2">
    <source>
        <dbReference type="ARBA" id="ARBA00023033"/>
    </source>
</evidence>
<evidence type="ECO:0000313" key="5">
    <source>
        <dbReference type="Proteomes" id="UP000176005"/>
    </source>
</evidence>
<keyword evidence="2 4" id="KW-0503">Monooxygenase</keyword>
<keyword evidence="5" id="KW-1185">Reference proteome</keyword>
<dbReference type="PANTHER" id="PTHR13789">
    <property type="entry name" value="MONOOXYGENASE"/>
    <property type="match status" value="1"/>
</dbReference>
<evidence type="ECO:0000259" key="3">
    <source>
        <dbReference type="Pfam" id="PF01494"/>
    </source>
</evidence>
<organism evidence="4 5">
    <name type="scientific">Streptomyces nanshensis</name>
    <dbReference type="NCBI Taxonomy" id="518642"/>
    <lineage>
        <taxon>Bacteria</taxon>
        <taxon>Bacillati</taxon>
        <taxon>Actinomycetota</taxon>
        <taxon>Actinomycetes</taxon>
        <taxon>Kitasatosporales</taxon>
        <taxon>Streptomycetaceae</taxon>
        <taxon>Streptomyces</taxon>
    </lineage>
</organism>
<dbReference type="Proteomes" id="UP000176005">
    <property type="component" value="Unassembled WGS sequence"/>
</dbReference>
<dbReference type="Gene3D" id="3.50.50.60">
    <property type="entry name" value="FAD/NAD(P)-binding domain"/>
    <property type="match status" value="1"/>
</dbReference>
<dbReference type="PATRIC" id="fig|518642.10.peg.6754"/>
<dbReference type="InterPro" id="IPR036188">
    <property type="entry name" value="FAD/NAD-bd_sf"/>
</dbReference>
<accession>A0A1E7LBH7</accession>
<dbReference type="AlphaFoldDB" id="A0A1E7LBH7"/>
<dbReference type="Pfam" id="PF01494">
    <property type="entry name" value="FAD_binding_3"/>
    <property type="match status" value="1"/>
</dbReference>
<dbReference type="EMBL" id="LJGW01000053">
    <property type="protein sequence ID" value="OEV13582.1"/>
    <property type="molecule type" value="Genomic_DNA"/>
</dbReference>
<evidence type="ECO:0000313" key="4">
    <source>
        <dbReference type="EMBL" id="OEV13582.1"/>
    </source>
</evidence>
<proteinExistence type="predicted"/>
<keyword evidence="1" id="KW-0560">Oxidoreductase</keyword>
<dbReference type="PANTHER" id="PTHR13789:SF309">
    <property type="entry name" value="PUTATIVE (AFU_ORTHOLOGUE AFUA_6G14510)-RELATED"/>
    <property type="match status" value="1"/>
</dbReference>
<dbReference type="PRINTS" id="PR00420">
    <property type="entry name" value="RNGMNOXGNASE"/>
</dbReference>
<dbReference type="GO" id="GO:0071949">
    <property type="term" value="F:FAD binding"/>
    <property type="evidence" value="ECO:0007669"/>
    <property type="project" value="InterPro"/>
</dbReference>
<name>A0A1E7LBH7_9ACTN</name>
<comment type="caution">
    <text evidence="4">The sequence shown here is derived from an EMBL/GenBank/DDBJ whole genome shotgun (WGS) entry which is preliminary data.</text>
</comment>
<evidence type="ECO:0000256" key="1">
    <source>
        <dbReference type="ARBA" id="ARBA00023002"/>
    </source>
</evidence>
<reference evidence="4 5" key="1">
    <citation type="journal article" date="2016" name="Front. Microbiol.">
        <title>Comparative Genomics Analysis of Streptomyces Species Reveals Their Adaptation to the Marine Environment and Their Diversity at the Genomic Level.</title>
        <authorList>
            <person name="Tian X."/>
            <person name="Zhang Z."/>
            <person name="Yang T."/>
            <person name="Chen M."/>
            <person name="Li J."/>
            <person name="Chen F."/>
            <person name="Yang J."/>
            <person name="Li W."/>
            <person name="Zhang B."/>
            <person name="Zhang Z."/>
            <person name="Wu J."/>
            <person name="Zhang C."/>
            <person name="Long L."/>
            <person name="Xiao J."/>
        </authorList>
    </citation>
    <scope>NUCLEOTIDE SEQUENCE [LARGE SCALE GENOMIC DNA]</scope>
    <source>
        <strain evidence="4 5">SCSIO 10429</strain>
    </source>
</reference>
<protein>
    <submittedName>
        <fullName evidence="4">FAD-dependent monooxygenase</fullName>
    </submittedName>
</protein>
<dbReference type="InterPro" id="IPR002938">
    <property type="entry name" value="FAD-bd"/>
</dbReference>
<dbReference type="InterPro" id="IPR050493">
    <property type="entry name" value="FAD-dep_Monooxygenase_BioMet"/>
</dbReference>